<protein>
    <submittedName>
        <fullName evidence="1">Flp pilus assembly protein, ATPase CpaE</fullName>
    </submittedName>
</protein>
<name>A0A486XHQ6_9PAST</name>
<accession>A0A486XHQ6</accession>
<dbReference type="EMBL" id="CAAHDN010000018">
    <property type="protein sequence ID" value="VGM96798.1"/>
    <property type="molecule type" value="Genomic_DNA"/>
</dbReference>
<dbReference type="InterPro" id="IPR027417">
    <property type="entry name" value="P-loop_NTPase"/>
</dbReference>
<organism evidence="1">
    <name type="scientific">uncultured Avibacterium sp</name>
    <dbReference type="NCBI Taxonomy" id="1936169"/>
    <lineage>
        <taxon>Bacteria</taxon>
        <taxon>Pseudomonadati</taxon>
        <taxon>Pseudomonadota</taxon>
        <taxon>Gammaproteobacteria</taxon>
        <taxon>Pasteurellales</taxon>
        <taxon>Pasteurellaceae</taxon>
        <taxon>Avibacterium</taxon>
        <taxon>environmental samples</taxon>
    </lineage>
</organism>
<sequence>MLLLDKNKLGIDDSVSSRVRKICIISDREKVSTSIAQLLRTRGLEQIEIIPSNFLDVQKNFQLSAEMYFGIIIDIHDAVSTEDVLIRIHSTVPQNVWCCLVGDNDSIRFSQRFAREGLPYFHSDSQLPQMIERILSGINMPTKRHTVKVCVLGCKGGIGSSLTSLHLANRIVTESQVPVLLVQGKGGSQDLDILVNKKVVKDEVVEYSEYLHLYRGTLHSIPENVASSYNYIIYDQPIFNVDRDEFNQFYDVCDNFVLIANRNLGALRVAKSFLSELARVQNADKRLFRCFISVVDNHPDLAKSMSISDIETLLNTQIDTVIPYLSKINIKNSLSIKFGRKGEQQLKKLTQSVIGVLSRKYQSSKPEGLKGVLMKLLTGK</sequence>
<proteinExistence type="predicted"/>
<gene>
    <name evidence="1" type="ORF">NCTC4101_02233</name>
</gene>
<dbReference type="SUPFAM" id="SSF52540">
    <property type="entry name" value="P-loop containing nucleoside triphosphate hydrolases"/>
    <property type="match status" value="1"/>
</dbReference>
<dbReference type="Gene3D" id="3.40.50.300">
    <property type="entry name" value="P-loop containing nucleotide triphosphate hydrolases"/>
    <property type="match status" value="1"/>
</dbReference>
<dbReference type="AlphaFoldDB" id="A0A486XHQ6"/>
<evidence type="ECO:0000313" key="1">
    <source>
        <dbReference type="EMBL" id="VGM96798.1"/>
    </source>
</evidence>
<reference evidence="1" key="1">
    <citation type="submission" date="2019-03" db="EMBL/GenBank/DDBJ databases">
        <authorList>
            <consortium name="Pathogen Informatics"/>
        </authorList>
    </citation>
    <scope>NUCLEOTIDE SEQUENCE</scope>
    <source>
        <strain evidence="1">Unknown</strain>
    </source>
</reference>